<feature type="compositionally biased region" description="Basic and acidic residues" evidence="6">
    <location>
        <begin position="248"/>
        <end position="262"/>
    </location>
</feature>
<evidence type="ECO:0000259" key="8">
    <source>
        <dbReference type="PROSITE" id="PS50011"/>
    </source>
</evidence>
<keyword evidence="7" id="KW-1133">Transmembrane helix</keyword>
<dbReference type="InterPro" id="IPR011009">
    <property type="entry name" value="Kinase-like_dom_sf"/>
</dbReference>
<dbReference type="InterPro" id="IPR013767">
    <property type="entry name" value="PAS_fold"/>
</dbReference>
<dbReference type="AlphaFoldDB" id="A0A504WWX8"/>
<dbReference type="Gene3D" id="3.30.200.20">
    <property type="entry name" value="Phosphorylase Kinase, domain 1"/>
    <property type="match status" value="1"/>
</dbReference>
<dbReference type="GO" id="GO:0005524">
    <property type="term" value="F:ATP binding"/>
    <property type="evidence" value="ECO:0007669"/>
    <property type="project" value="UniProtKB-UniRule"/>
</dbReference>
<dbReference type="CDD" id="cd00130">
    <property type="entry name" value="PAS"/>
    <property type="match status" value="1"/>
</dbReference>
<dbReference type="InterPro" id="IPR000014">
    <property type="entry name" value="PAS"/>
</dbReference>
<reference evidence="11" key="1">
    <citation type="submission" date="2019-02" db="EMBL/GenBank/DDBJ databases">
        <title>FDA dAtabase for Regulatory Grade micrObial Sequences (FDA-ARGOS): Supporting development and validation of Infectious Disease Dx tests.</title>
        <authorList>
            <person name="Duncan R."/>
            <person name="Fisher C."/>
            <person name="Tallon L."/>
            <person name="Sadzewicz L."/>
            <person name="Sengamalay N."/>
            <person name="Ott S."/>
            <person name="Godinez A."/>
            <person name="Nagaraj S."/>
            <person name="Vavikolanu K."/>
            <person name="Nadendla S."/>
            <person name="Aluvathingal J."/>
            <person name="Sichtig H."/>
        </authorList>
    </citation>
    <scope>NUCLEOTIDE SEQUENCE [LARGE SCALE GENOMIC DNA]</scope>
    <source>
        <strain evidence="11">FDAARGOS_361</strain>
    </source>
</reference>
<dbReference type="InterPro" id="IPR035965">
    <property type="entry name" value="PAS-like_dom_sf"/>
</dbReference>
<organism evidence="10 11">
    <name type="scientific">Leishmania donovani</name>
    <dbReference type="NCBI Taxonomy" id="5661"/>
    <lineage>
        <taxon>Eukaryota</taxon>
        <taxon>Discoba</taxon>
        <taxon>Euglenozoa</taxon>
        <taxon>Kinetoplastea</taxon>
        <taxon>Metakinetoplastina</taxon>
        <taxon>Trypanosomatida</taxon>
        <taxon>Trypanosomatidae</taxon>
        <taxon>Leishmaniinae</taxon>
        <taxon>Leishmania</taxon>
    </lineage>
</organism>
<dbReference type="PROSITE" id="PS50011">
    <property type="entry name" value="PROTEIN_KINASE_DOM"/>
    <property type="match status" value="1"/>
</dbReference>
<evidence type="ECO:0000259" key="9">
    <source>
        <dbReference type="PROSITE" id="PS50112"/>
    </source>
</evidence>
<evidence type="ECO:0000256" key="4">
    <source>
        <dbReference type="ARBA" id="ARBA00022840"/>
    </source>
</evidence>
<dbReference type="GO" id="GO:0004672">
    <property type="term" value="F:protein kinase activity"/>
    <property type="evidence" value="ECO:0007669"/>
    <property type="project" value="InterPro"/>
</dbReference>
<dbReference type="InterPro" id="IPR050538">
    <property type="entry name" value="MAP_kinase_kinase_kinase"/>
</dbReference>
<feature type="transmembrane region" description="Helical" evidence="7">
    <location>
        <begin position="154"/>
        <end position="178"/>
    </location>
</feature>
<dbReference type="Gene3D" id="1.10.510.10">
    <property type="entry name" value="Transferase(Phosphotransferase) domain 1"/>
    <property type="match status" value="1"/>
</dbReference>
<dbReference type="SUPFAM" id="SSF55785">
    <property type="entry name" value="PYP-like sensor domain (PAS domain)"/>
    <property type="match status" value="1"/>
</dbReference>
<dbReference type="PROSITE" id="PS50112">
    <property type="entry name" value="PAS"/>
    <property type="match status" value="1"/>
</dbReference>
<feature type="domain" description="Protein kinase" evidence="8">
    <location>
        <begin position="743"/>
        <end position="988"/>
    </location>
</feature>
<dbReference type="PROSITE" id="PS00107">
    <property type="entry name" value="PROTEIN_KINASE_ATP"/>
    <property type="match status" value="1"/>
</dbReference>
<dbReference type="EMBL" id="RHLC01000017">
    <property type="protein sequence ID" value="TPP41202.1"/>
    <property type="molecule type" value="Genomic_DNA"/>
</dbReference>
<dbReference type="Gene3D" id="3.30.450.20">
    <property type="entry name" value="PAS domain"/>
    <property type="match status" value="1"/>
</dbReference>
<evidence type="ECO:0000313" key="11">
    <source>
        <dbReference type="Proteomes" id="UP000318447"/>
    </source>
</evidence>
<keyword evidence="2 5" id="KW-0547">Nucleotide-binding</keyword>
<dbReference type="VEuPathDB" id="TriTrypDB:LDHU3_26.2140"/>
<dbReference type="VEuPathDB" id="TriTrypDB:LdBPK_261710.1"/>
<evidence type="ECO:0000313" key="10">
    <source>
        <dbReference type="EMBL" id="TPP41202.1"/>
    </source>
</evidence>
<keyword evidence="7" id="KW-0472">Membrane</keyword>
<dbReference type="InterPro" id="IPR000719">
    <property type="entry name" value="Prot_kinase_dom"/>
</dbReference>
<proteinExistence type="predicted"/>
<evidence type="ECO:0000256" key="2">
    <source>
        <dbReference type="ARBA" id="ARBA00022741"/>
    </source>
</evidence>
<gene>
    <name evidence="10" type="ORF">CGC21_32165</name>
</gene>
<dbReference type="InterPro" id="IPR017441">
    <property type="entry name" value="Protein_kinase_ATP_BS"/>
</dbReference>
<dbReference type="Proteomes" id="UP000318447">
    <property type="component" value="Unassembled WGS sequence"/>
</dbReference>
<keyword evidence="7" id="KW-0812">Transmembrane</keyword>
<keyword evidence="3 10" id="KW-0418">Kinase</keyword>
<feature type="binding site" evidence="5">
    <location>
        <position position="772"/>
    </location>
    <ligand>
        <name>ATP</name>
        <dbReference type="ChEBI" id="CHEBI:30616"/>
    </ligand>
</feature>
<dbReference type="SUPFAM" id="SSF56112">
    <property type="entry name" value="Protein kinase-like (PK-like)"/>
    <property type="match status" value="1"/>
</dbReference>
<dbReference type="FunFam" id="3.30.200.20:FF:000840">
    <property type="entry name" value="Protein kinase"/>
    <property type="match status" value="1"/>
</dbReference>
<dbReference type="PANTHER" id="PTHR48016:SF56">
    <property type="entry name" value="MAPKK KINASE"/>
    <property type="match status" value="1"/>
</dbReference>
<dbReference type="SMART" id="SM00220">
    <property type="entry name" value="S_TKc"/>
    <property type="match status" value="1"/>
</dbReference>
<evidence type="ECO:0000256" key="1">
    <source>
        <dbReference type="ARBA" id="ARBA00022679"/>
    </source>
</evidence>
<feature type="region of interest" description="Disordered" evidence="6">
    <location>
        <begin position="241"/>
        <end position="262"/>
    </location>
</feature>
<keyword evidence="4 5" id="KW-0067">ATP-binding</keyword>
<evidence type="ECO:0000256" key="3">
    <source>
        <dbReference type="ARBA" id="ARBA00022777"/>
    </source>
</evidence>
<dbReference type="InterPro" id="IPR008271">
    <property type="entry name" value="Ser/Thr_kinase_AS"/>
</dbReference>
<accession>A0A504WWX8</accession>
<dbReference type="PANTHER" id="PTHR48016">
    <property type="entry name" value="MAP KINASE KINASE KINASE SSK2-RELATED-RELATED"/>
    <property type="match status" value="1"/>
</dbReference>
<keyword evidence="1" id="KW-0808">Transferase</keyword>
<comment type="caution">
    <text evidence="10">The sequence shown here is derived from an EMBL/GenBank/DDBJ whole genome shotgun (WGS) entry which is preliminary data.</text>
</comment>
<protein>
    <submittedName>
        <fullName evidence="10">Protein kinase domain family protein</fullName>
    </submittedName>
</protein>
<dbReference type="VEuPathDB" id="TriTrypDB:LdCL_260022700"/>
<dbReference type="PROSITE" id="PS00108">
    <property type="entry name" value="PROTEIN_KINASE_ST"/>
    <property type="match status" value="1"/>
</dbReference>
<feature type="transmembrane region" description="Helical" evidence="7">
    <location>
        <begin position="185"/>
        <end position="208"/>
    </location>
</feature>
<dbReference type="GO" id="GO:0006355">
    <property type="term" value="P:regulation of DNA-templated transcription"/>
    <property type="evidence" value="ECO:0007669"/>
    <property type="project" value="InterPro"/>
</dbReference>
<name>A0A504WWX8_LEIDO</name>
<evidence type="ECO:0000256" key="7">
    <source>
        <dbReference type="SAM" id="Phobius"/>
    </source>
</evidence>
<sequence>MLAHPILASEDDEEYVIRVIFCLPALLDAYFDAVETICAEPSPPPESKTRADILHLTIQQRLLILGRVPPSTFRHFDEVSGTETEDKELPKLIDQLRHVFLENKVDIGPQALLWRKRSLSLARECSDHMNRCRVRFSLGRKVRRELVAFGSAPYAFSMISFGLIVIFSCSALVIIPALQAPLASGLAVGCVACVLLVLSASLVSFNFFTAVRSLHILYSQLFHEYLIAGGSPSDILLNSLQEPSFKPRGKDGPRDSGTKRLEMGRETKTGYYTIPYGGENRIGYIEGKQLNAQVVMIAFDSNYQITWWNNAAEVMTGFLQDGCIGKPLNELVQCFNDEDVCSLIKNTRRGNLLKIKLRSLTAAPTTLSTVVAPILNCDSKPIGNVLICANSLDNLREYRIYMHNYQVSETIGALSFLSERSSLSHEDSTLVNSLSRFVKNGLANHVETLAREMESDWDWTSVEQLLGRALGQRIGLHEVIVDPLFPPTLCVNPDVAKTFGTVVGLANGRCTVTLQMLNLTGNVFSLAVTVLLGPKCRPWDQAQLEQQLEQLLRSTAGSVYLLEERVVLHFPCQVAPILDDGDEGDANPNSDQALQITQARAIINCTVNVVTAITNMVDQHNLSLILLKTMFVSLASVRERSDLEKRLSARPCDVDVIICDSEWLSSSRDLLMNNDHGAMVIPLIDAQMPVPADVQHAICMPLVRRDVQQLILEVGKAVSMKKNAISAREERERILTLRQDSPWTRGKLLGRGSYGAVYEATSDLTGGKMAVKMFYFSQNVESSISTLLNEVSIMCSLNHPNIVHYFHCERKDNNVSLFMELCEASLTDIIVGRRQKPAHLSVVQIIRQVLTAIAYLHSRGIAHRDVKPQNILLKGETVKLTDFGTAIQGNAGKEVRGTFRYMAPEVYKGDPHSLSCDIWSIGCLVCELFACPTPFMENSSLLGEMTSTVDYLTRVPQNPVLIDFLEKCFQLDPERRWGAGDLLMHPLLSGNAAASSLVKLETIFDAKHSNPLDPSATGDNTAKATLDAFGGVLRRHLGNVEETFLSHTSVILKLHHKAEKVPLTPQRRESGFWTHSSDQESLTKREEATGVEGALALTDVKTALAFWNGIAQADSAANGFSQVAPLVFAEQHENQPNEAPDEVLACRGLPLGQATDLPNRQEDNAPCFVPLKREAPTVTMVTVAQLPG</sequence>
<dbReference type="Pfam" id="PF00989">
    <property type="entry name" value="PAS"/>
    <property type="match status" value="1"/>
</dbReference>
<feature type="domain" description="PAS" evidence="9">
    <location>
        <begin position="296"/>
        <end position="339"/>
    </location>
</feature>
<dbReference type="CDD" id="cd06606">
    <property type="entry name" value="STKc_MAPKKK"/>
    <property type="match status" value="1"/>
</dbReference>
<evidence type="ECO:0000256" key="6">
    <source>
        <dbReference type="SAM" id="MobiDB-lite"/>
    </source>
</evidence>
<dbReference type="Pfam" id="PF00069">
    <property type="entry name" value="Pkinase"/>
    <property type="match status" value="1"/>
</dbReference>
<dbReference type="FunFam" id="1.10.510.10:FF:001166">
    <property type="entry name" value="Protein kinase"/>
    <property type="match status" value="1"/>
</dbReference>
<evidence type="ECO:0000256" key="5">
    <source>
        <dbReference type="PROSITE-ProRule" id="PRU10141"/>
    </source>
</evidence>